<evidence type="ECO:0000313" key="3">
    <source>
        <dbReference type="EMBL" id="CUH75564.1"/>
    </source>
</evidence>
<dbReference type="GO" id="GO:0008270">
    <property type="term" value="F:zinc ion binding"/>
    <property type="evidence" value="ECO:0007669"/>
    <property type="project" value="UniProtKB-KW"/>
</dbReference>
<dbReference type="RefSeq" id="WP_058246050.1">
    <property type="nucleotide sequence ID" value="NZ_CYSE01000001.1"/>
</dbReference>
<name>A0A0P1GJ79_9RHOB</name>
<protein>
    <recommendedName>
        <fullName evidence="2">SWIM-type domain-containing protein</fullName>
    </recommendedName>
</protein>
<dbReference type="EMBL" id="CYSE01000001">
    <property type="protein sequence ID" value="CUH75564.1"/>
    <property type="molecule type" value="Genomic_DNA"/>
</dbReference>
<organism evidence="3 4">
    <name type="scientific">Tropicibacter naphthalenivorans</name>
    <dbReference type="NCBI Taxonomy" id="441103"/>
    <lineage>
        <taxon>Bacteria</taxon>
        <taxon>Pseudomonadati</taxon>
        <taxon>Pseudomonadota</taxon>
        <taxon>Alphaproteobacteria</taxon>
        <taxon>Rhodobacterales</taxon>
        <taxon>Roseobacteraceae</taxon>
        <taxon>Tropicibacter</taxon>
    </lineage>
</organism>
<dbReference type="Proteomes" id="UP000054935">
    <property type="component" value="Unassembled WGS sequence"/>
</dbReference>
<dbReference type="OrthoDB" id="242553at2"/>
<reference evidence="3 4" key="1">
    <citation type="submission" date="2015-09" db="EMBL/GenBank/DDBJ databases">
        <authorList>
            <consortium name="Swine Surveillance"/>
        </authorList>
    </citation>
    <scope>NUCLEOTIDE SEQUENCE [LARGE SCALE GENOMIC DNA]</scope>
    <source>
        <strain evidence="3 4">CECT 7648</strain>
    </source>
</reference>
<evidence type="ECO:0000313" key="4">
    <source>
        <dbReference type="Proteomes" id="UP000054935"/>
    </source>
</evidence>
<keyword evidence="1" id="KW-0863">Zinc-finger</keyword>
<accession>A0A0P1GJ79</accession>
<dbReference type="InterPro" id="IPR007527">
    <property type="entry name" value="Znf_SWIM"/>
</dbReference>
<dbReference type="STRING" id="441103.TRN7648_00503"/>
<evidence type="ECO:0000256" key="1">
    <source>
        <dbReference type="PROSITE-ProRule" id="PRU00325"/>
    </source>
</evidence>
<keyword evidence="1" id="KW-0862">Zinc</keyword>
<sequence length="638" mass="66700">MSALDDMLAAMDDAALVALANAGLVRRARKALAEDGAVRVVQRTGAEAQVEALGQVVLIGADGVAKARCDCPATGLCRHIVMAVQHLRETAPAPEQSGPQTAAVPPKSARADIAALSAQDIKAFAGADWPQAQRIAAWATRPTITEADSSCAVLLPDAPGAVTFVAGGGLRKALFKGPDGRRKRFVAAAALVLGGHRIARAQTAQASVDAELLDHAAQALRAALQHGLEGDPLLAQDRLVDVASAARADAAPRLAALLRASARQAGALARHDPGVDPQRYAEDLAQAYALTRALRHAPADPALTGLLRRDYPVRPACTVAMLGAARWDAPSGARGLTLHGWDGQRFVRTGPTRAAGMDPTFSPKGAYVKPWWAGHAPKAMVGHQLHLPAPKMSQDSVLPEGLTCQITGPLDPDALPVQTDWAELARDVAGRMGLGLRAATHPVPALVRAAQIAAPERDDIAGRVLLPLLDATGAPLRVVLPSERWVAALRPEDTALVEIEASRDGRLCRLISLIAPDGAVVNVTLDPAPVPDKPPKATLWTKAKARLSPAHAPVNAKARPIPAVECLADQGLALLGDGPQAQRMAPQRAADLARQAVALGLDPLAAQIRALDPADSDAILRLCWRLCLLRTASQNAQS</sequence>
<dbReference type="AlphaFoldDB" id="A0A0P1GJ79"/>
<feature type="domain" description="SWIM-type" evidence="2">
    <location>
        <begin position="54"/>
        <end position="88"/>
    </location>
</feature>
<keyword evidence="4" id="KW-1185">Reference proteome</keyword>
<gene>
    <name evidence="3" type="ORF">TRN7648_00503</name>
</gene>
<keyword evidence="1" id="KW-0479">Metal-binding</keyword>
<proteinExistence type="predicted"/>
<dbReference type="Pfam" id="PF04434">
    <property type="entry name" value="SWIM"/>
    <property type="match status" value="1"/>
</dbReference>
<dbReference type="PROSITE" id="PS50966">
    <property type="entry name" value="ZF_SWIM"/>
    <property type="match status" value="1"/>
</dbReference>
<evidence type="ECO:0000259" key="2">
    <source>
        <dbReference type="PROSITE" id="PS50966"/>
    </source>
</evidence>